<proteinExistence type="predicted"/>
<reference evidence="1 2" key="1">
    <citation type="submission" date="2024-02" db="EMBL/GenBank/DDBJ databases">
        <authorList>
            <person name="Chen Y."/>
            <person name="Shah S."/>
            <person name="Dougan E. K."/>
            <person name="Thang M."/>
            <person name="Chan C."/>
        </authorList>
    </citation>
    <scope>NUCLEOTIDE SEQUENCE [LARGE SCALE GENOMIC DNA]</scope>
</reference>
<dbReference type="Proteomes" id="UP001642484">
    <property type="component" value="Unassembled WGS sequence"/>
</dbReference>
<comment type="caution">
    <text evidence="1">The sequence shown here is derived from an EMBL/GenBank/DDBJ whole genome shotgun (WGS) entry which is preliminary data.</text>
</comment>
<gene>
    <name evidence="1" type="ORF">CCMP2556_LOCUS28049</name>
</gene>
<accession>A0ABP0MYR7</accession>
<evidence type="ECO:0000313" key="2">
    <source>
        <dbReference type="Proteomes" id="UP001642484"/>
    </source>
</evidence>
<sequence>MSCVAWVALVLSELDCSDSRVMSQLKPLEKFLDRAWLLPMHIASGMNKDEQSFRNLSLSFRGAERQSPTVLQMALRFSRVMERQADTMAGNTEARLKKVIGQFNESPGLHVKHQIDSDKERTILNLLIGTTKESRDIMNNHLTFTKWKDSAFSTEQLRTTRWLLGARPKNTVENYQDMLTVTAQAQCMLMELHIKCFTNATRRMKASARNRARANAEEFDKLVDFACVFSYIRQCAKRATAKPDVDAKLLSAFLSKDYFQDIEAVIASRNPQFRVQSLVVWQDIVEPPALPTVLQGDESADLIAAQELASASKFNEVHIKLTADCLAMSRFNAEKAKLSSKRHVAKVLHEKNQLATGKKVVEDFMLSNCFMGLVGDMVVPAEVDKIIKATQVKQQVDRETVNVFCFSKLWLAQLTSETPRAIEESEFVVPMASGVSSAEGRRNYTDLQETAQWLGGLEIPKCILKDLLSVGPGSEMLLPTVVVNGMLYDGCVERACLDLGLPCVSQTDKQVYFNTALTITKNRILAMWKDGEGVMADKLPRYRAEIDEDTLPRPVQEPELKICTLLDGTLSFGTRAENAAAAEAGLADAAAPMPPSLDWDTAFAGEPREAAAWHAAYDGKVKGKFQWCPELTGYLVGDGDDITKFFLEASADYEITGLESNEAFLTYGAGTWLQDAKVDAYLEEYPQGKGVLCSFTSDMCNVVLEENSQDSTVKKLREVIQKCESDGLVDIDLGGHTYTRPPSVVQGSATDQFDVAPKQGSKMLWRPNNVQLTGLRATNAASFFACHVLDSSPGLEKVWRMRVHKNEKALCSAKPLWFLAKKLKVPKDHVQRVV</sequence>
<protein>
    <submittedName>
        <fullName evidence="1">Uncharacterized protein</fullName>
    </submittedName>
</protein>
<dbReference type="EMBL" id="CAXAMN010020802">
    <property type="protein sequence ID" value="CAK9056640.1"/>
    <property type="molecule type" value="Genomic_DNA"/>
</dbReference>
<organism evidence="1 2">
    <name type="scientific">Durusdinium trenchii</name>
    <dbReference type="NCBI Taxonomy" id="1381693"/>
    <lineage>
        <taxon>Eukaryota</taxon>
        <taxon>Sar</taxon>
        <taxon>Alveolata</taxon>
        <taxon>Dinophyceae</taxon>
        <taxon>Suessiales</taxon>
        <taxon>Symbiodiniaceae</taxon>
        <taxon>Durusdinium</taxon>
    </lineage>
</organism>
<name>A0ABP0MYR7_9DINO</name>
<keyword evidence="2" id="KW-1185">Reference proteome</keyword>
<evidence type="ECO:0000313" key="1">
    <source>
        <dbReference type="EMBL" id="CAK9056640.1"/>
    </source>
</evidence>